<keyword evidence="3" id="KW-1185">Reference proteome</keyword>
<evidence type="ECO:0000313" key="3">
    <source>
        <dbReference type="Proteomes" id="UP000031523"/>
    </source>
</evidence>
<dbReference type="AlphaFoldDB" id="A0A0B5EPW6"/>
<name>A0A0B5EPW6_STRA4</name>
<evidence type="ECO:0000256" key="1">
    <source>
        <dbReference type="SAM" id="MobiDB-lite"/>
    </source>
</evidence>
<protein>
    <submittedName>
        <fullName evidence="2">Uncharacterized protein</fullName>
    </submittedName>
</protein>
<sequence length="39" mass="4783">MYETVSFRSVEHKRREVPQGPPVRQYVKDRPRTDIGRRR</sequence>
<dbReference type="Proteomes" id="UP000031523">
    <property type="component" value="Chromosome"/>
</dbReference>
<dbReference type="KEGG" id="sals:SLNWT_4417"/>
<dbReference type="EMBL" id="CP010519">
    <property type="protein sequence ID" value="AJE84793.1"/>
    <property type="molecule type" value="Genomic_DNA"/>
</dbReference>
<proteinExistence type="predicted"/>
<gene>
    <name evidence="2" type="ORF">SLNWT_4417</name>
</gene>
<feature type="region of interest" description="Disordered" evidence="1">
    <location>
        <begin position="1"/>
        <end position="39"/>
    </location>
</feature>
<feature type="compositionally biased region" description="Basic and acidic residues" evidence="1">
    <location>
        <begin position="26"/>
        <end position="39"/>
    </location>
</feature>
<reference evidence="2 3" key="1">
    <citation type="submission" date="2015-01" db="EMBL/GenBank/DDBJ databases">
        <title>Enhanced salinomycin production by adjusting the supply of polyketide extender units in Streptomyce albus DSM 41398.</title>
        <authorList>
            <person name="Lu C."/>
        </authorList>
    </citation>
    <scope>NUCLEOTIDE SEQUENCE [LARGE SCALE GENOMIC DNA]</scope>
    <source>
        <strain evidence="3">ATCC 21838 / DSM 41398 / FERM P-419 / JCM 4703 / NBRC 107858</strain>
    </source>
</reference>
<evidence type="ECO:0000313" key="2">
    <source>
        <dbReference type="EMBL" id="AJE84793.1"/>
    </source>
</evidence>
<organism evidence="2 3">
    <name type="scientific">Streptomyces albus (strain ATCC 21838 / DSM 41398 / FERM P-419 / JCM 4703 / NBRC 107858)</name>
    <dbReference type="NCBI Taxonomy" id="1081613"/>
    <lineage>
        <taxon>Bacteria</taxon>
        <taxon>Bacillati</taxon>
        <taxon>Actinomycetota</taxon>
        <taxon>Actinomycetes</taxon>
        <taxon>Kitasatosporales</taxon>
        <taxon>Streptomycetaceae</taxon>
        <taxon>Streptomyces</taxon>
    </lineage>
</organism>
<accession>A0A0B5EPW6</accession>